<dbReference type="AlphaFoldDB" id="A0A1G8FDB6"/>
<reference evidence="1 2" key="1">
    <citation type="submission" date="2016-10" db="EMBL/GenBank/DDBJ databases">
        <authorList>
            <person name="de Groot N.N."/>
        </authorList>
    </citation>
    <scope>NUCLEOTIDE SEQUENCE [LARGE SCALE GENOMIC DNA]</scope>
    <source>
        <strain evidence="1 2">CGMCC 1.10228</strain>
    </source>
</reference>
<evidence type="ECO:0000313" key="2">
    <source>
        <dbReference type="Proteomes" id="UP000198854"/>
    </source>
</evidence>
<name>A0A1G8FDB6_9VIBR</name>
<proteinExistence type="predicted"/>
<sequence>MTIKKYRMNTTPTIEFYYDYKKTRKDLSNVFRAMADYIEAYEVIEKAIVHNLEIDGYDGLKIQSLKEGSIKNVITSFCRMFLASSSTGLLEEFSGDSDGDSPTYYRNVEERQNDKFRSDWASDESFAEAIKANQIKQEIADDFFAGKIQAITDVDIAEAAKKVSLGNSRTKRGETFSVSAHNDDSYAPTSKVNLDMDFKVSKSVHAIFNSKLYEHNGEEIVRIIKPVQEGDDKWLVRNHQTALQYEAPILDKSFINEYQSKFQWLISMRVHSQYEVWRHGKETKVKNAKIHEVYKPYWATQHQNRLLDD</sequence>
<dbReference type="EMBL" id="FNDD01000030">
    <property type="protein sequence ID" value="SDH80148.1"/>
    <property type="molecule type" value="Genomic_DNA"/>
</dbReference>
<protein>
    <submittedName>
        <fullName evidence="1">Uncharacterized protein</fullName>
    </submittedName>
</protein>
<keyword evidence="2" id="KW-1185">Reference proteome</keyword>
<evidence type="ECO:0000313" key="1">
    <source>
        <dbReference type="EMBL" id="SDH80148.1"/>
    </source>
</evidence>
<dbReference type="STRING" id="861298.SAMN04488136_1302"/>
<organism evidence="1 2">
    <name type="scientific">Vibrio xiamenensis</name>
    <dbReference type="NCBI Taxonomy" id="861298"/>
    <lineage>
        <taxon>Bacteria</taxon>
        <taxon>Pseudomonadati</taxon>
        <taxon>Pseudomonadota</taxon>
        <taxon>Gammaproteobacteria</taxon>
        <taxon>Vibrionales</taxon>
        <taxon>Vibrionaceae</taxon>
        <taxon>Vibrio</taxon>
    </lineage>
</organism>
<dbReference type="Proteomes" id="UP000198854">
    <property type="component" value="Unassembled WGS sequence"/>
</dbReference>
<accession>A0A1G8FDB6</accession>
<gene>
    <name evidence="1" type="ORF">SAMN04488136_1302</name>
</gene>